<protein>
    <submittedName>
        <fullName evidence="4">EamA family transporter</fullName>
    </submittedName>
</protein>
<keyword evidence="2" id="KW-1133">Transmembrane helix</keyword>
<evidence type="ECO:0000256" key="1">
    <source>
        <dbReference type="ARBA" id="ARBA00007362"/>
    </source>
</evidence>
<dbReference type="RefSeq" id="WP_101692172.1">
    <property type="nucleotide sequence ID" value="NZ_JACOPR010000002.1"/>
</dbReference>
<accession>A0ABR7HQG9</accession>
<feature type="transmembrane region" description="Helical" evidence="2">
    <location>
        <begin position="101"/>
        <end position="119"/>
    </location>
</feature>
<comment type="caution">
    <text evidence="4">The sequence shown here is derived from an EMBL/GenBank/DDBJ whole genome shotgun (WGS) entry which is preliminary data.</text>
</comment>
<reference evidence="4 5" key="1">
    <citation type="submission" date="2020-08" db="EMBL/GenBank/DDBJ databases">
        <title>Genome public.</title>
        <authorList>
            <person name="Liu C."/>
            <person name="Sun Q."/>
        </authorList>
    </citation>
    <scope>NUCLEOTIDE SEQUENCE [LARGE SCALE GENOMIC DNA]</scope>
    <source>
        <strain evidence="4 5">New-38</strain>
    </source>
</reference>
<keyword evidence="5" id="KW-1185">Reference proteome</keyword>
<feature type="transmembrane region" description="Helical" evidence="2">
    <location>
        <begin position="76"/>
        <end position="95"/>
    </location>
</feature>
<dbReference type="Pfam" id="PF00892">
    <property type="entry name" value="EamA"/>
    <property type="match status" value="1"/>
</dbReference>
<evidence type="ECO:0000313" key="5">
    <source>
        <dbReference type="Proteomes" id="UP000660021"/>
    </source>
</evidence>
<proteinExistence type="inferred from homology"/>
<keyword evidence="2" id="KW-0472">Membrane</keyword>
<feature type="domain" description="EamA" evidence="3">
    <location>
        <begin position="47"/>
        <end position="118"/>
    </location>
</feature>
<dbReference type="Gene3D" id="1.10.3730.20">
    <property type="match status" value="1"/>
</dbReference>
<gene>
    <name evidence="4" type="ORF">H8S34_02650</name>
</gene>
<comment type="similarity">
    <text evidence="1">Belongs to the EamA transporter family.</text>
</comment>
<organism evidence="4 5">
    <name type="scientific">Pseudoflavonifractor hominis</name>
    <dbReference type="NCBI Taxonomy" id="2763059"/>
    <lineage>
        <taxon>Bacteria</taxon>
        <taxon>Bacillati</taxon>
        <taxon>Bacillota</taxon>
        <taxon>Clostridia</taxon>
        <taxon>Eubacteriales</taxon>
        <taxon>Oscillospiraceae</taxon>
        <taxon>Pseudoflavonifractor</taxon>
    </lineage>
</organism>
<name>A0ABR7HQG9_9FIRM</name>
<dbReference type="InterPro" id="IPR037185">
    <property type="entry name" value="EmrE-like"/>
</dbReference>
<evidence type="ECO:0000313" key="4">
    <source>
        <dbReference type="EMBL" id="MBC5729732.1"/>
    </source>
</evidence>
<evidence type="ECO:0000256" key="2">
    <source>
        <dbReference type="SAM" id="Phobius"/>
    </source>
</evidence>
<feature type="transmembrane region" description="Helical" evidence="2">
    <location>
        <begin position="46"/>
        <end position="69"/>
    </location>
</feature>
<keyword evidence="2" id="KW-0812">Transmembrane</keyword>
<dbReference type="InterPro" id="IPR000620">
    <property type="entry name" value="EamA_dom"/>
</dbReference>
<sequence length="120" mass="13343">MNSIMLIIPALLSSACNSIANALWKTQFLQTPLQTDSLYALIRSVFHWRIMGGVVCYGISMLLFFYLLSHYKLSQVVPFLATTYIFNFIIAGIVFHEVITWTQLGGIALIIGGVILSNLA</sequence>
<dbReference type="Proteomes" id="UP000660021">
    <property type="component" value="Unassembled WGS sequence"/>
</dbReference>
<dbReference type="EMBL" id="JACOPR010000002">
    <property type="protein sequence ID" value="MBC5729732.1"/>
    <property type="molecule type" value="Genomic_DNA"/>
</dbReference>
<dbReference type="SUPFAM" id="SSF103481">
    <property type="entry name" value="Multidrug resistance efflux transporter EmrE"/>
    <property type="match status" value="1"/>
</dbReference>
<evidence type="ECO:0000259" key="3">
    <source>
        <dbReference type="Pfam" id="PF00892"/>
    </source>
</evidence>